<protein>
    <submittedName>
        <fullName evidence="3">Formin-like protein 6</fullName>
    </submittedName>
</protein>
<dbReference type="SMART" id="SM00498">
    <property type="entry name" value="FH2"/>
    <property type="match status" value="1"/>
</dbReference>
<evidence type="ECO:0000256" key="1">
    <source>
        <dbReference type="SAM" id="MobiDB-lite"/>
    </source>
</evidence>
<evidence type="ECO:0000259" key="2">
    <source>
        <dbReference type="PROSITE" id="PS51444"/>
    </source>
</evidence>
<evidence type="ECO:0000313" key="4">
    <source>
        <dbReference type="Proteomes" id="UP000623467"/>
    </source>
</evidence>
<dbReference type="PANTHER" id="PTHR45725">
    <property type="entry name" value="FORMIN HOMOLOGY 2 FAMILY MEMBER"/>
    <property type="match status" value="1"/>
</dbReference>
<evidence type="ECO:0000313" key="3">
    <source>
        <dbReference type="EMBL" id="KAF7355637.1"/>
    </source>
</evidence>
<dbReference type="Pfam" id="PF02181">
    <property type="entry name" value="FH2"/>
    <property type="match status" value="1"/>
</dbReference>
<keyword evidence="4" id="KW-1185">Reference proteome</keyword>
<feature type="domain" description="FH2" evidence="2">
    <location>
        <begin position="1"/>
        <end position="373"/>
    </location>
</feature>
<proteinExistence type="predicted"/>
<reference evidence="3" key="1">
    <citation type="submission" date="2020-05" db="EMBL/GenBank/DDBJ databases">
        <title>Mycena genomes resolve the evolution of fungal bioluminescence.</title>
        <authorList>
            <person name="Tsai I.J."/>
        </authorList>
    </citation>
    <scope>NUCLEOTIDE SEQUENCE</scope>
    <source>
        <strain evidence="3">160909Yilan</strain>
    </source>
</reference>
<dbReference type="SUPFAM" id="SSF101447">
    <property type="entry name" value="Formin homology 2 domain (FH2 domain)"/>
    <property type="match status" value="1"/>
</dbReference>
<organism evidence="3 4">
    <name type="scientific">Mycena sanguinolenta</name>
    <dbReference type="NCBI Taxonomy" id="230812"/>
    <lineage>
        <taxon>Eukaryota</taxon>
        <taxon>Fungi</taxon>
        <taxon>Dikarya</taxon>
        <taxon>Basidiomycota</taxon>
        <taxon>Agaricomycotina</taxon>
        <taxon>Agaricomycetes</taxon>
        <taxon>Agaricomycetidae</taxon>
        <taxon>Agaricales</taxon>
        <taxon>Marasmiineae</taxon>
        <taxon>Mycenaceae</taxon>
        <taxon>Mycena</taxon>
    </lineage>
</organism>
<dbReference type="Proteomes" id="UP000623467">
    <property type="component" value="Unassembled WGS sequence"/>
</dbReference>
<name>A0A8H6YAL7_9AGAR</name>
<accession>A0A8H6YAL7</accession>
<dbReference type="EMBL" id="JACAZH010000011">
    <property type="protein sequence ID" value="KAF7355637.1"/>
    <property type="molecule type" value="Genomic_DNA"/>
</dbReference>
<dbReference type="OrthoDB" id="1668162at2759"/>
<dbReference type="InterPro" id="IPR051425">
    <property type="entry name" value="Formin_Homology"/>
</dbReference>
<gene>
    <name evidence="3" type="ORF">MSAN_01481200</name>
</gene>
<feature type="region of interest" description="Disordered" evidence="1">
    <location>
        <begin position="362"/>
        <end position="443"/>
    </location>
</feature>
<dbReference type="PROSITE" id="PS51444">
    <property type="entry name" value="FH2"/>
    <property type="match status" value="1"/>
</dbReference>
<dbReference type="PANTHER" id="PTHR45725:SF1">
    <property type="entry name" value="DISHEVELLED ASSOCIATED ACTIVATOR OF MORPHOGENESIS, ISOFORM D"/>
    <property type="match status" value="1"/>
</dbReference>
<dbReference type="Gene3D" id="1.20.58.2220">
    <property type="entry name" value="Formin, FH2 domain"/>
    <property type="match status" value="1"/>
</dbReference>
<dbReference type="InterPro" id="IPR015425">
    <property type="entry name" value="FH2_Formin"/>
</dbReference>
<dbReference type="AlphaFoldDB" id="A0A8H6YAL7"/>
<dbReference type="InterPro" id="IPR042201">
    <property type="entry name" value="FH2_Formin_sf"/>
</dbReference>
<feature type="compositionally biased region" description="Basic and acidic residues" evidence="1">
    <location>
        <begin position="403"/>
        <end position="416"/>
    </location>
</feature>
<comment type="caution">
    <text evidence="3">The sequence shown here is derived from an EMBL/GenBank/DDBJ whole genome shotgun (WGS) entry which is preliminary data.</text>
</comment>
<sequence length="443" mass="50262">MTWRPSSRWTQLPEHRRRCAGVPANGLPPVSLLPATKARGIGVFLPTIKMSSPDIKKAVLEMDDERLTVDALMRIQENVPTAEEMRLFKDFDDLTMYSKEDQYVREIMTIPRLAERMKCMVFRRKFEMDIMEYRPQLNFIHLACKELRHATRFQHVLQAVLHIGNSLNSSTFRGGARGFKLDTLSKLKELKSANTECPTLLHYLARVLMQTDPSLVNFVEDLPTMEPAARLILQTVLQNVKTLVAGLGDVTGEVEFLKSRVVPANDQFIPVMEVCLTLHVGIPAHVAMRSHSFSELARLLTPWKRCVMLWDQNLTLFCCITARTQIRVKSPAPEKLFGEILSFSSSLQKCALALHDLEEKRNPKKPIISEPSEEEATSESTIKIPDSSSQPLAPPRSQGRSVGRGDLDQAIRSMREGKRRARPSRPLSKMFLDGGRPQSRMYE</sequence>